<name>A0A1T2XC75_9BACL</name>
<dbReference type="InterPro" id="IPR041657">
    <property type="entry name" value="HTH_17"/>
</dbReference>
<dbReference type="OrthoDB" id="515428at2"/>
<dbReference type="Pfam" id="PF12728">
    <property type="entry name" value="HTH_17"/>
    <property type="match status" value="1"/>
</dbReference>
<dbReference type="GO" id="GO:0003677">
    <property type="term" value="F:DNA binding"/>
    <property type="evidence" value="ECO:0007669"/>
    <property type="project" value="InterPro"/>
</dbReference>
<gene>
    <name evidence="2" type="ORF">BVG16_13625</name>
</gene>
<evidence type="ECO:0000259" key="1">
    <source>
        <dbReference type="Pfam" id="PF12728"/>
    </source>
</evidence>
<dbReference type="STRING" id="1324314.BVG16_13625"/>
<comment type="caution">
    <text evidence="2">The sequence shown here is derived from an EMBL/GenBank/DDBJ whole genome shotgun (WGS) entry which is preliminary data.</text>
</comment>
<dbReference type="AlphaFoldDB" id="A0A1T2XC75"/>
<protein>
    <recommendedName>
        <fullName evidence="1">Helix-turn-helix domain-containing protein</fullName>
    </recommendedName>
</protein>
<dbReference type="EMBL" id="MSZX01000005">
    <property type="protein sequence ID" value="OPA77489.1"/>
    <property type="molecule type" value="Genomic_DNA"/>
</dbReference>
<feature type="domain" description="Helix-turn-helix" evidence="1">
    <location>
        <begin position="39"/>
        <end position="93"/>
    </location>
</feature>
<sequence>MTTLDFIGEVKECLISEIKPWIESQVNEMYKNRIAKATLTVEEAAEYIGVSVSMLYIMAREKQIAYIPVGAMSSLKPKMKFRLSTLDKWMEEQERKSMKGAGA</sequence>
<organism evidence="2 3">
    <name type="scientific">Paenibacillus selenitireducens</name>
    <dbReference type="NCBI Taxonomy" id="1324314"/>
    <lineage>
        <taxon>Bacteria</taxon>
        <taxon>Bacillati</taxon>
        <taxon>Bacillota</taxon>
        <taxon>Bacilli</taxon>
        <taxon>Bacillales</taxon>
        <taxon>Paenibacillaceae</taxon>
        <taxon>Paenibacillus</taxon>
    </lineage>
</organism>
<dbReference type="RefSeq" id="WP_158081694.1">
    <property type="nucleotide sequence ID" value="NZ_MSZX01000005.1"/>
</dbReference>
<reference evidence="2 3" key="1">
    <citation type="submission" date="2017-01" db="EMBL/GenBank/DDBJ databases">
        <title>Genome analysis of Paenibacillus selenitrireducens ES3-24.</title>
        <authorList>
            <person name="Xu D."/>
            <person name="Yao R."/>
            <person name="Zheng S."/>
        </authorList>
    </citation>
    <scope>NUCLEOTIDE SEQUENCE [LARGE SCALE GENOMIC DNA]</scope>
    <source>
        <strain evidence="2 3">ES3-24</strain>
    </source>
</reference>
<evidence type="ECO:0000313" key="3">
    <source>
        <dbReference type="Proteomes" id="UP000190188"/>
    </source>
</evidence>
<dbReference type="InterPro" id="IPR010093">
    <property type="entry name" value="SinI_DNA-bd"/>
</dbReference>
<proteinExistence type="predicted"/>
<keyword evidence="3" id="KW-1185">Reference proteome</keyword>
<evidence type="ECO:0000313" key="2">
    <source>
        <dbReference type="EMBL" id="OPA77489.1"/>
    </source>
</evidence>
<dbReference type="NCBIfam" id="TIGR01764">
    <property type="entry name" value="excise"/>
    <property type="match status" value="1"/>
</dbReference>
<dbReference type="Proteomes" id="UP000190188">
    <property type="component" value="Unassembled WGS sequence"/>
</dbReference>
<accession>A0A1T2XC75</accession>